<dbReference type="InterPro" id="IPR052158">
    <property type="entry name" value="INH-QAR"/>
</dbReference>
<evidence type="ECO:0000313" key="7">
    <source>
        <dbReference type="Proteomes" id="UP001150830"/>
    </source>
</evidence>
<comment type="caution">
    <text evidence="6">The sequence shown here is derived from an EMBL/GenBank/DDBJ whole genome shotgun (WGS) entry which is preliminary data.</text>
</comment>
<proteinExistence type="predicted"/>
<dbReference type="SUPFAM" id="SSF46689">
    <property type="entry name" value="Homeodomain-like"/>
    <property type="match status" value="2"/>
</dbReference>
<keyword evidence="1" id="KW-0805">Transcription regulation</keyword>
<dbReference type="Gene3D" id="3.40.50.880">
    <property type="match status" value="1"/>
</dbReference>
<keyword evidence="7" id="KW-1185">Reference proteome</keyword>
<dbReference type="Proteomes" id="UP001150830">
    <property type="component" value="Unassembled WGS sequence"/>
</dbReference>
<dbReference type="InterPro" id="IPR002818">
    <property type="entry name" value="DJ-1/PfpI"/>
</dbReference>
<dbReference type="GO" id="GO:0003700">
    <property type="term" value="F:DNA-binding transcription factor activity"/>
    <property type="evidence" value="ECO:0007669"/>
    <property type="project" value="InterPro"/>
</dbReference>
<dbReference type="SUPFAM" id="SSF52317">
    <property type="entry name" value="Class I glutamine amidotransferase-like"/>
    <property type="match status" value="1"/>
</dbReference>
<dbReference type="InterPro" id="IPR029062">
    <property type="entry name" value="Class_I_gatase-like"/>
</dbReference>
<evidence type="ECO:0000256" key="2">
    <source>
        <dbReference type="ARBA" id="ARBA00023125"/>
    </source>
</evidence>
<dbReference type="PANTHER" id="PTHR43130:SF3">
    <property type="entry name" value="HTH-TYPE TRANSCRIPTIONAL REGULATOR RV1931C"/>
    <property type="match status" value="1"/>
</dbReference>
<feature type="domain" description="HTH araC/xylS-type" evidence="5">
    <location>
        <begin position="229"/>
        <end position="327"/>
    </location>
</feature>
<dbReference type="EMBL" id="JAPNOA010000055">
    <property type="protein sequence ID" value="MCY0966460.1"/>
    <property type="molecule type" value="Genomic_DNA"/>
</dbReference>
<evidence type="ECO:0000256" key="3">
    <source>
        <dbReference type="ARBA" id="ARBA00023163"/>
    </source>
</evidence>
<dbReference type="InterPro" id="IPR009057">
    <property type="entry name" value="Homeodomain-like_sf"/>
</dbReference>
<keyword evidence="2" id="KW-0238">DNA-binding</keyword>
<protein>
    <submittedName>
        <fullName evidence="6">GlxA family transcriptional regulator</fullName>
    </submittedName>
</protein>
<evidence type="ECO:0000256" key="1">
    <source>
        <dbReference type="ARBA" id="ARBA00023015"/>
    </source>
</evidence>
<dbReference type="AlphaFoldDB" id="A0A9X3EGU1"/>
<dbReference type="FunFam" id="1.10.10.60:FF:000090">
    <property type="entry name" value="Transcriptional regulator ArgR, AraC family"/>
    <property type="match status" value="1"/>
</dbReference>
<dbReference type="PROSITE" id="PS00041">
    <property type="entry name" value="HTH_ARAC_FAMILY_1"/>
    <property type="match status" value="1"/>
</dbReference>
<dbReference type="Pfam" id="PF01965">
    <property type="entry name" value="DJ-1_PfpI"/>
    <property type="match status" value="1"/>
</dbReference>
<dbReference type="SMART" id="SM00342">
    <property type="entry name" value="HTH_ARAC"/>
    <property type="match status" value="1"/>
</dbReference>
<keyword evidence="4" id="KW-0812">Transmembrane</keyword>
<keyword evidence="4" id="KW-1133">Transmembrane helix</keyword>
<gene>
    <name evidence="6" type="ORF">OUO13_14825</name>
</gene>
<dbReference type="PANTHER" id="PTHR43130">
    <property type="entry name" value="ARAC-FAMILY TRANSCRIPTIONAL REGULATOR"/>
    <property type="match status" value="1"/>
</dbReference>
<evidence type="ECO:0000313" key="6">
    <source>
        <dbReference type="EMBL" id="MCY0966460.1"/>
    </source>
</evidence>
<evidence type="ECO:0000259" key="5">
    <source>
        <dbReference type="PROSITE" id="PS01124"/>
    </source>
</evidence>
<dbReference type="InterPro" id="IPR018062">
    <property type="entry name" value="HTH_AraC-typ_CS"/>
</dbReference>
<reference evidence="6" key="1">
    <citation type="submission" date="2022-11" db="EMBL/GenBank/DDBJ databases">
        <title>Parathalassolutuus dongxingensis gen. nov., sp. nov., a novel member of family Oceanospirillaceae isolated from a coastal shrimp pond in Guangxi, China.</title>
        <authorList>
            <person name="Chen H."/>
        </authorList>
    </citation>
    <scope>NUCLEOTIDE SEQUENCE</scope>
    <source>
        <strain evidence="6">G-43</strain>
    </source>
</reference>
<feature type="transmembrane region" description="Helical" evidence="4">
    <location>
        <begin position="20"/>
        <end position="40"/>
    </location>
</feature>
<evidence type="ECO:0000256" key="4">
    <source>
        <dbReference type="SAM" id="Phobius"/>
    </source>
</evidence>
<name>A0A9X3EGU1_9GAMM</name>
<keyword evidence="3" id="KW-0804">Transcription</keyword>
<dbReference type="InterPro" id="IPR018060">
    <property type="entry name" value="HTH_AraC"/>
</dbReference>
<dbReference type="RefSeq" id="WP_283174670.1">
    <property type="nucleotide sequence ID" value="NZ_JAPNOA010000055.1"/>
</dbReference>
<dbReference type="GO" id="GO:0043565">
    <property type="term" value="F:sequence-specific DNA binding"/>
    <property type="evidence" value="ECO:0007669"/>
    <property type="project" value="InterPro"/>
</dbReference>
<keyword evidence="4" id="KW-0472">Membrane</keyword>
<dbReference type="Gene3D" id="1.10.10.60">
    <property type="entry name" value="Homeodomain-like"/>
    <property type="match status" value="1"/>
</dbReference>
<dbReference type="Pfam" id="PF12833">
    <property type="entry name" value="HTH_18"/>
    <property type="match status" value="1"/>
</dbReference>
<accession>A0A9X3EGU1</accession>
<organism evidence="6 7">
    <name type="scientific">Parathalassolituus penaei</name>
    <dbReference type="NCBI Taxonomy" id="2997323"/>
    <lineage>
        <taxon>Bacteria</taxon>
        <taxon>Pseudomonadati</taxon>
        <taxon>Pseudomonadota</taxon>
        <taxon>Gammaproteobacteria</taxon>
        <taxon>Oceanospirillales</taxon>
        <taxon>Oceanospirillaceae</taxon>
        <taxon>Parathalassolituus</taxon>
    </lineage>
</organism>
<dbReference type="PROSITE" id="PS01124">
    <property type="entry name" value="HTH_ARAC_FAMILY_2"/>
    <property type="match status" value="1"/>
</dbReference>
<dbReference type="CDD" id="cd03136">
    <property type="entry name" value="GATase1_AraC_ArgR_like"/>
    <property type="match status" value="1"/>
</dbReference>
<sequence>MQTVDYSQRPFKSMARPTRIGFLLLNNFTMMALASAVEPLRMANQLSGRELFSWNLVGADGQQVKASDGIGVTPDCSMLDCPEFDSLIVVGGVNINQSFSRREVEWLQKLARKDVVLGGICTGAMVLAQARLLDGYNASAHWECIAPMKERYPNVICNTRLFTIDRDRMTSSGGTAPLDMILYLISIQHGAALAGAISEMFVYDRMRNQADQQRIPLRHLLNSAQPKLIEIVELMEANIEEPIELDELAMFANISRRQLERLFHNYLDCSPSRYYLKLRLDRARQLLKQTTMPVIEISTACGFISTPHFSRCYRKYMGVSPREERIGTWNESVDAAAPAAETGKGFDFVPEVPGHLAAARYEPSFGSVRLEPVAVMR</sequence>